<feature type="compositionally biased region" description="Basic residues" evidence="1">
    <location>
        <begin position="763"/>
        <end position="772"/>
    </location>
</feature>
<dbReference type="AlphaFoldDB" id="A0A504J4M2"/>
<comment type="caution">
    <text evidence="2">The sequence shown here is derived from an EMBL/GenBank/DDBJ whole genome shotgun (WGS) entry which is preliminary data.</text>
</comment>
<organism evidence="2 3">
    <name type="scientific">Aquimarina algicola</name>
    <dbReference type="NCBI Taxonomy" id="2589995"/>
    <lineage>
        <taxon>Bacteria</taxon>
        <taxon>Pseudomonadati</taxon>
        <taxon>Bacteroidota</taxon>
        <taxon>Flavobacteriia</taxon>
        <taxon>Flavobacteriales</taxon>
        <taxon>Flavobacteriaceae</taxon>
        <taxon>Aquimarina</taxon>
    </lineage>
</organism>
<accession>A0A504J4M2</accession>
<dbReference type="EMBL" id="VFWZ01000003">
    <property type="protein sequence ID" value="TPN85906.1"/>
    <property type="molecule type" value="Genomic_DNA"/>
</dbReference>
<evidence type="ECO:0000313" key="3">
    <source>
        <dbReference type="Proteomes" id="UP000315540"/>
    </source>
</evidence>
<protein>
    <submittedName>
        <fullName evidence="2">Uncharacterized protein</fullName>
    </submittedName>
</protein>
<proteinExistence type="predicted"/>
<dbReference type="Proteomes" id="UP000315540">
    <property type="component" value="Unassembled WGS sequence"/>
</dbReference>
<dbReference type="RefSeq" id="WP_140592954.1">
    <property type="nucleotide sequence ID" value="NZ_VFWZ01000003.1"/>
</dbReference>
<evidence type="ECO:0000256" key="1">
    <source>
        <dbReference type="SAM" id="MobiDB-lite"/>
    </source>
</evidence>
<evidence type="ECO:0000313" key="2">
    <source>
        <dbReference type="EMBL" id="TPN85906.1"/>
    </source>
</evidence>
<name>A0A504J4M2_9FLAO</name>
<feature type="region of interest" description="Disordered" evidence="1">
    <location>
        <begin position="763"/>
        <end position="785"/>
    </location>
</feature>
<keyword evidence="3" id="KW-1185">Reference proteome</keyword>
<dbReference type="OrthoDB" id="713342at2"/>
<sequence length="785" mass="91448">MKIGFNKKNHCFLTICILLLFNVKIIYSQQEQKSTFELTKLNVKYISDGLSFYGTFKNISRQSKMDWYVFNVEIIDTLGNVIYDQPLQSIYELSVNTNVPKNPLNNSFYNPDFNNLNGKFHYAKFRNSFKARLIVPYKAFYPDPVSGMYTIKIKVYSIFGSKPDKLVDQFEIKKKIIFPKIYSLKNQKVLLSEIKISNTKEKENNTIISYKLQAKHSISTINKGFNNEKIKDSLKYYDIDFKLLDSSGTVLYYSRNLFKPLKSDDFIIDRFKAPIGSGKLIFPIGLNSLTAKIEAVQRGEQNVIVASDSIKIIHNQLQSHLFFIDLKKLIISDDTGADSGKPGRHKTPDPYWSVKFNDKKAFSSDFAQNSREARTGKILIKTEKPKEFSFVVMDDDVFSDDFISAKTFTINYDDKKRNYQTPFKFIDSINLSYQIYPYEAIQFNILNKEIKKVDGLSILDVSFMLTSSGIYDDLHFKINNKNNQLLKKNIFLNKKYSLQIPLAIFRNYEVYVASGDNNDRLTRNFAIKHKSKHSINDVLYDVKAVDSTIIYSHGCHGFKRGTTDCRIYENKTKIHGVYIKTKMTLDQFYADGSYDIKLQNGEKEIAFIKDHTSKNTKENKIVFYENSIFVPYYKINQNNVANGLCLKINNYRQVRIGKLDTCFQVKKNIIDSIKLNVSEFELSREYSRDDKFYFNFYRGDDMFFSSDTISSSNQKLNWKKATTEFIKSHPLDEILLVMYQQDSEGDISLIYKEVYKQNKLKKKSKHKLKKKRSYDSVKRGKLMIQ</sequence>
<reference evidence="2 3" key="1">
    <citation type="submission" date="2019-06" db="EMBL/GenBank/DDBJ databases">
        <authorList>
            <person name="Meng X."/>
        </authorList>
    </citation>
    <scope>NUCLEOTIDE SEQUENCE [LARGE SCALE GENOMIC DNA]</scope>
    <source>
        <strain evidence="2 3">M625</strain>
    </source>
</reference>
<gene>
    <name evidence="2" type="ORF">FHK87_11520</name>
</gene>